<sequence>MCVTNNKKVCAMGSLISKRCQGGKASVGCPLAMGRVWT</sequence>
<dbReference type="AlphaFoldDB" id="Q72DH9"/>
<name>Q72DH9_NITV2</name>
<accession>Q72DH9</accession>
<organism evidence="1 2">
    <name type="scientific">Nitratidesulfovibrio vulgaris (strain ATCC 29579 / DSM 644 / CCUG 34227 / NCIMB 8303 / VKM B-1760 / Hildenborough)</name>
    <name type="common">Desulfovibrio vulgaris</name>
    <dbReference type="NCBI Taxonomy" id="882"/>
    <lineage>
        <taxon>Bacteria</taxon>
        <taxon>Pseudomonadati</taxon>
        <taxon>Thermodesulfobacteriota</taxon>
        <taxon>Desulfovibrionia</taxon>
        <taxon>Desulfovibrionales</taxon>
        <taxon>Desulfovibrionaceae</taxon>
        <taxon>Nitratidesulfovibrio</taxon>
    </lineage>
</organism>
<proteinExistence type="predicted"/>
<dbReference type="KEGG" id="dvu:DVU_0950"/>
<protein>
    <submittedName>
        <fullName evidence="1">Uncharacterized protein</fullName>
    </submittedName>
</protein>
<dbReference type="HOGENOM" id="CLU_3327227_0_0_7"/>
<dbReference type="STRING" id="882.DVU_0950"/>
<keyword evidence="2" id="KW-1185">Reference proteome</keyword>
<gene>
    <name evidence="1" type="ordered locus">DVU_0950</name>
</gene>
<evidence type="ECO:0000313" key="1">
    <source>
        <dbReference type="EMBL" id="AAS95430.1"/>
    </source>
</evidence>
<dbReference type="EMBL" id="AE017285">
    <property type="protein sequence ID" value="AAS95430.1"/>
    <property type="molecule type" value="Genomic_DNA"/>
</dbReference>
<reference evidence="1 2" key="1">
    <citation type="journal article" date="2004" name="Nat. Biotechnol.">
        <title>The genome sequence of the anaerobic, sulfate-reducing bacterium Desulfovibrio vulgaris Hildenborough.</title>
        <authorList>
            <person name="Heidelberg J.F."/>
            <person name="Seshadri R."/>
            <person name="Haveman S.A."/>
            <person name="Hemme C.L."/>
            <person name="Paulsen I.T."/>
            <person name="Kolonay J.F."/>
            <person name="Eisen J.A."/>
            <person name="Ward N."/>
            <person name="Methe B."/>
            <person name="Brinkac L.M."/>
            <person name="Daugherty S.C."/>
            <person name="Deboy R.T."/>
            <person name="Dodson R.J."/>
            <person name="Durkin A.S."/>
            <person name="Madupu R."/>
            <person name="Nelson W.C."/>
            <person name="Sullivan S.A."/>
            <person name="Fouts D."/>
            <person name="Haft D.H."/>
            <person name="Selengut J."/>
            <person name="Peterson J.D."/>
            <person name="Davidsen T.M."/>
            <person name="Zafar N."/>
            <person name="Zhou L."/>
            <person name="Radune D."/>
            <person name="Dimitrov G."/>
            <person name="Hance M."/>
            <person name="Tran K."/>
            <person name="Khouri H."/>
            <person name="Gill J."/>
            <person name="Utterback T.R."/>
            <person name="Feldblyum T.V."/>
            <person name="Wall J.D."/>
            <person name="Voordouw G."/>
            <person name="Fraser C.M."/>
        </authorList>
    </citation>
    <scope>NUCLEOTIDE SEQUENCE [LARGE SCALE GENOMIC DNA]</scope>
    <source>
        <strain evidence="2">ATCC 29579 / DSM 644 / NCIMB 8303 / VKM B-1760 / Hildenborough</strain>
    </source>
</reference>
<dbReference type="PaxDb" id="882-DVU_0950"/>
<dbReference type="EnsemblBacteria" id="AAS95430">
    <property type="protein sequence ID" value="AAS95430"/>
    <property type="gene ID" value="DVU_0950"/>
</dbReference>
<evidence type="ECO:0000313" key="2">
    <source>
        <dbReference type="Proteomes" id="UP000002194"/>
    </source>
</evidence>
<dbReference type="Proteomes" id="UP000002194">
    <property type="component" value="Chromosome"/>
</dbReference>